<accession>A0ABN3VAM5</accession>
<keyword evidence="2" id="KW-1185">Reference proteome</keyword>
<evidence type="ECO:0000313" key="1">
    <source>
        <dbReference type="EMBL" id="GAA2787081.1"/>
    </source>
</evidence>
<comment type="caution">
    <text evidence="1">The sequence shown here is derived from an EMBL/GenBank/DDBJ whole genome shotgun (WGS) entry which is preliminary data.</text>
</comment>
<name>A0ABN3VAM5_9PSEU</name>
<organism evidence="1 2">
    <name type="scientific">Saccharopolyspora taberi</name>
    <dbReference type="NCBI Taxonomy" id="60895"/>
    <lineage>
        <taxon>Bacteria</taxon>
        <taxon>Bacillati</taxon>
        <taxon>Actinomycetota</taxon>
        <taxon>Actinomycetes</taxon>
        <taxon>Pseudonocardiales</taxon>
        <taxon>Pseudonocardiaceae</taxon>
        <taxon>Saccharopolyspora</taxon>
    </lineage>
</organism>
<reference evidence="1 2" key="1">
    <citation type="journal article" date="2019" name="Int. J. Syst. Evol. Microbiol.">
        <title>The Global Catalogue of Microorganisms (GCM) 10K type strain sequencing project: providing services to taxonomists for standard genome sequencing and annotation.</title>
        <authorList>
            <consortium name="The Broad Institute Genomics Platform"/>
            <consortium name="The Broad Institute Genome Sequencing Center for Infectious Disease"/>
            <person name="Wu L."/>
            <person name="Ma J."/>
        </authorList>
    </citation>
    <scope>NUCLEOTIDE SEQUENCE [LARGE SCALE GENOMIC DNA]</scope>
    <source>
        <strain evidence="1 2">JCM 9383</strain>
    </source>
</reference>
<dbReference type="EMBL" id="BAAAUX010000011">
    <property type="protein sequence ID" value="GAA2787081.1"/>
    <property type="molecule type" value="Genomic_DNA"/>
</dbReference>
<dbReference type="Proteomes" id="UP001500979">
    <property type="component" value="Unassembled WGS sequence"/>
</dbReference>
<sequence length="85" mass="8690">MGGPDPACGHGHSRSLTPEIVHFAGRRGLWPHITFGTTGAALDVLVPATGAEQPRAGTGKRQPRGRFLAVSAQAEPDAVRGPGVG</sequence>
<proteinExistence type="predicted"/>
<evidence type="ECO:0000313" key="2">
    <source>
        <dbReference type="Proteomes" id="UP001500979"/>
    </source>
</evidence>
<protein>
    <submittedName>
        <fullName evidence="1">Uncharacterized protein</fullName>
    </submittedName>
</protein>
<gene>
    <name evidence="1" type="ORF">GCM10010470_21870</name>
</gene>